<reference evidence="3" key="1">
    <citation type="submission" date="2024-04" db="EMBL/GenBank/DDBJ databases">
        <title>Salinicola lusitanus LLJ914,a marine bacterium isolated from the Okinawa Trough.</title>
        <authorList>
            <person name="Li J."/>
        </authorList>
    </citation>
    <scope>NUCLEOTIDE SEQUENCE [LARGE SCALE GENOMIC DNA]</scope>
</reference>
<comment type="caution">
    <text evidence="2">The sequence shown here is derived from an EMBL/GenBank/DDBJ whole genome shotgun (WGS) entry which is preliminary data.</text>
</comment>
<feature type="compositionally biased region" description="Basic and acidic residues" evidence="1">
    <location>
        <begin position="1"/>
        <end position="11"/>
    </location>
</feature>
<evidence type="ECO:0000313" key="2">
    <source>
        <dbReference type="EMBL" id="KAK7881651.1"/>
    </source>
</evidence>
<evidence type="ECO:0000313" key="3">
    <source>
        <dbReference type="Proteomes" id="UP001460270"/>
    </source>
</evidence>
<gene>
    <name evidence="2" type="ORF">WMY93_030060</name>
</gene>
<dbReference type="Proteomes" id="UP001460270">
    <property type="component" value="Unassembled WGS sequence"/>
</dbReference>
<feature type="compositionally biased region" description="Polar residues" evidence="1">
    <location>
        <begin position="49"/>
        <end position="60"/>
    </location>
</feature>
<evidence type="ECO:0000256" key="1">
    <source>
        <dbReference type="SAM" id="MobiDB-lite"/>
    </source>
</evidence>
<accession>A0AAW0MSY6</accession>
<sequence>MARAGEQRKQSDSTNVCAGAELPPVSAAKSGPKDPKQNQTLPPERALNLQPQTPDPNRTQTSHRRTPSPSLAQVLAEPDTAQAHVIDPPLELETAQIRSRASPNLRPQKAPPLLRLKTLSVILLSQSER</sequence>
<name>A0AAW0MSY6_9GOBI</name>
<protein>
    <submittedName>
        <fullName evidence="2">Uncharacterized protein</fullName>
    </submittedName>
</protein>
<feature type="region of interest" description="Disordered" evidence="1">
    <location>
        <begin position="1"/>
        <end position="72"/>
    </location>
</feature>
<organism evidence="2 3">
    <name type="scientific">Mugilogobius chulae</name>
    <name type="common">yellowstripe goby</name>
    <dbReference type="NCBI Taxonomy" id="88201"/>
    <lineage>
        <taxon>Eukaryota</taxon>
        <taxon>Metazoa</taxon>
        <taxon>Chordata</taxon>
        <taxon>Craniata</taxon>
        <taxon>Vertebrata</taxon>
        <taxon>Euteleostomi</taxon>
        <taxon>Actinopterygii</taxon>
        <taxon>Neopterygii</taxon>
        <taxon>Teleostei</taxon>
        <taxon>Neoteleostei</taxon>
        <taxon>Acanthomorphata</taxon>
        <taxon>Gobiaria</taxon>
        <taxon>Gobiiformes</taxon>
        <taxon>Gobioidei</taxon>
        <taxon>Gobiidae</taxon>
        <taxon>Gobionellinae</taxon>
        <taxon>Mugilogobius</taxon>
    </lineage>
</organism>
<keyword evidence="3" id="KW-1185">Reference proteome</keyword>
<dbReference type="EMBL" id="JBBPFD010000022">
    <property type="protein sequence ID" value="KAK7881651.1"/>
    <property type="molecule type" value="Genomic_DNA"/>
</dbReference>
<proteinExistence type="predicted"/>
<dbReference type="AlphaFoldDB" id="A0AAW0MSY6"/>